<dbReference type="EMBL" id="LGRX02034158">
    <property type="protein sequence ID" value="KAK3238640.1"/>
    <property type="molecule type" value="Genomic_DNA"/>
</dbReference>
<feature type="region of interest" description="Disordered" evidence="1">
    <location>
        <begin position="206"/>
        <end position="230"/>
    </location>
</feature>
<proteinExistence type="predicted"/>
<dbReference type="Proteomes" id="UP001190700">
    <property type="component" value="Unassembled WGS sequence"/>
</dbReference>
<keyword evidence="3" id="KW-1185">Reference proteome</keyword>
<accession>A0AAE0BMQ1</accession>
<name>A0AAE0BMQ1_9CHLO</name>
<evidence type="ECO:0000313" key="3">
    <source>
        <dbReference type="Proteomes" id="UP001190700"/>
    </source>
</evidence>
<sequence length="549" mass="58479">MAPKPSELPTMIPMMLENTVVGHGRVDFLDPVREDATEEFEPPPQSVSPDISLEQSLHGSRYLLPGLLQNMKSDALDSSPEDVSLRASTYLLPLGEEELELSVALDKSLPSVTTWLTLQTQEETLGEWGGDDEAGCVSFEESSAMLNSSIHDLAASLRGAVTSSSPPIEEVGGVGAQNDDPSLGDKARAEVASVDGGFEECAPAELSPVHEGGEEDTEGPPQSPSGISPQMKVDRWIDCCTCQDRAPGEVVSQELLRMATRIQGSQCASPAGGTMKVSSSSESVGRDGGFKALKACLGDLLQGLNKLHPQLNGCWDQATSLSNRIAFVLANFAGLALDAKERASLKAPVASIASYVAAFCQDKRSKIWPLAVKDVFVLAEMCEGRTAALDITAPLFAVVAKGLWARLKAETKVESKTELRACLVKIAASAGSMEVVQALTSREVSTKHTKGQPELHLELLCQAVSAATARDPAVSRVNRVSPETAQKLATTVGEVLKAGKGSKTLQWHAAMLFKALWAHAEGNHHIDRKGLLKHAGGALKAFLETEQWE</sequence>
<dbReference type="AlphaFoldDB" id="A0AAE0BMQ1"/>
<evidence type="ECO:0000313" key="2">
    <source>
        <dbReference type="EMBL" id="KAK3238640.1"/>
    </source>
</evidence>
<evidence type="ECO:0000256" key="1">
    <source>
        <dbReference type="SAM" id="MobiDB-lite"/>
    </source>
</evidence>
<feature type="region of interest" description="Disordered" evidence="1">
    <location>
        <begin position="164"/>
        <end position="184"/>
    </location>
</feature>
<reference evidence="2 3" key="1">
    <citation type="journal article" date="2015" name="Genome Biol. Evol.">
        <title>Comparative Genomics of a Bacterivorous Green Alga Reveals Evolutionary Causalities and Consequences of Phago-Mixotrophic Mode of Nutrition.</title>
        <authorList>
            <person name="Burns J.A."/>
            <person name="Paasch A."/>
            <person name="Narechania A."/>
            <person name="Kim E."/>
        </authorList>
    </citation>
    <scope>NUCLEOTIDE SEQUENCE [LARGE SCALE GENOMIC DNA]</scope>
    <source>
        <strain evidence="2 3">PLY_AMNH</strain>
    </source>
</reference>
<organism evidence="2 3">
    <name type="scientific">Cymbomonas tetramitiformis</name>
    <dbReference type="NCBI Taxonomy" id="36881"/>
    <lineage>
        <taxon>Eukaryota</taxon>
        <taxon>Viridiplantae</taxon>
        <taxon>Chlorophyta</taxon>
        <taxon>Pyramimonadophyceae</taxon>
        <taxon>Pyramimonadales</taxon>
        <taxon>Pyramimonadaceae</taxon>
        <taxon>Cymbomonas</taxon>
    </lineage>
</organism>
<comment type="caution">
    <text evidence="2">The sequence shown here is derived from an EMBL/GenBank/DDBJ whole genome shotgun (WGS) entry which is preliminary data.</text>
</comment>
<gene>
    <name evidence="2" type="ORF">CYMTET_51361</name>
</gene>
<protein>
    <submittedName>
        <fullName evidence="2">Uncharacterized protein</fullName>
    </submittedName>
</protein>